<dbReference type="CDD" id="cd00616">
    <property type="entry name" value="AHBA_syn"/>
    <property type="match status" value="1"/>
</dbReference>
<keyword evidence="1" id="KW-0663">Pyridoxal phosphate</keyword>
<dbReference type="Gene3D" id="3.40.640.10">
    <property type="entry name" value="Type I PLP-dependent aspartate aminotransferase-like (Major domain)"/>
    <property type="match status" value="1"/>
</dbReference>
<evidence type="ECO:0000313" key="3">
    <source>
        <dbReference type="Proteomes" id="UP000838686"/>
    </source>
</evidence>
<organism evidence="2 3">
    <name type="scientific">Paenibacillus plantiphilus</name>
    <dbReference type="NCBI Taxonomy" id="2905650"/>
    <lineage>
        <taxon>Bacteria</taxon>
        <taxon>Bacillati</taxon>
        <taxon>Bacillota</taxon>
        <taxon>Bacilli</taxon>
        <taxon>Bacillales</taxon>
        <taxon>Paenibacillaceae</taxon>
        <taxon>Paenibacillus</taxon>
    </lineage>
</organism>
<dbReference type="PANTHER" id="PTHR30244:SF34">
    <property type="entry name" value="DTDP-4-AMINO-4,6-DIDEOXYGALACTOSE TRANSAMINASE"/>
    <property type="match status" value="1"/>
</dbReference>
<dbReference type="InterPro" id="IPR015422">
    <property type="entry name" value="PyrdxlP-dep_Trfase_small"/>
</dbReference>
<gene>
    <name evidence="2" type="primary">arnB</name>
    <name evidence="2" type="ORF">PAECIP111893_02038</name>
</gene>
<keyword evidence="2" id="KW-0032">Aminotransferase</keyword>
<keyword evidence="3" id="KW-1185">Reference proteome</keyword>
<protein>
    <submittedName>
        <fullName evidence="2">UDP-4-amino-4-deoxy-L-arabinose--oxoglutarate aminotransferase</fullName>
        <ecNumber evidence="2">2.6.1.87</ecNumber>
    </submittedName>
</protein>
<dbReference type="Gene3D" id="3.90.1150.10">
    <property type="entry name" value="Aspartate Aminotransferase, domain 1"/>
    <property type="match status" value="1"/>
</dbReference>
<dbReference type="InterPro" id="IPR015421">
    <property type="entry name" value="PyrdxlP-dep_Trfase_major"/>
</dbReference>
<dbReference type="GO" id="GO:0099620">
    <property type="term" value="F:UDP-4-amino-4-deoxy-L-arabinose aminotransferase"/>
    <property type="evidence" value="ECO:0007669"/>
    <property type="project" value="UniProtKB-EC"/>
</dbReference>
<dbReference type="Pfam" id="PF01041">
    <property type="entry name" value="DegT_DnrJ_EryC1"/>
    <property type="match status" value="1"/>
</dbReference>
<dbReference type="RefSeq" id="WP_236341046.1">
    <property type="nucleotide sequence ID" value="NZ_CAKMMF010000009.1"/>
</dbReference>
<name>A0ABM9C647_9BACL</name>
<keyword evidence="2" id="KW-0808">Transferase</keyword>
<accession>A0ABM9C647</accession>
<dbReference type="PANTHER" id="PTHR30244">
    <property type="entry name" value="TRANSAMINASE"/>
    <property type="match status" value="1"/>
</dbReference>
<proteinExistence type="inferred from homology"/>
<sequence length="440" mass="48928">MKTDFIRKPLSLPSEDWIRDPLAFLGGPSVIPEDVRKTNFPIITKEDVFQMLVSVQQDGEDVVNEFKEAYRQYVGANYAIATASGTASLHLALAGVGVQPGDEVIVPAFTFIATAQAVVAAKAIPIFVDIDPITYCLDPVKTERAITSRTKAIMPVHVHGLPADLPALRSLADSHSLRLVEDASHAHSASIHGQLAGSIGDSAGQSLMADKNFAVGGEGGIAFFKEQDDYERALRFLESSGIDYRMSWIAAAFGLSQLDRLPYYDAIRARNAAYLTNALSETRLFSGPFVPEGYKHSYNMYRIKLSPERLGLDDLEDYRVKDAVQQLINHEGVYAREWQNVPIPGHLPFKNRQGFGNGYPFTLSDRQDFGYDLSQFPETLKMLRNSLTICRELRTPIEYERIQAYALAFKKIDANPHIIRELVEQSSDPTIPYARDARLG</sequence>
<dbReference type="InterPro" id="IPR000653">
    <property type="entry name" value="DegT/StrS_aminotransferase"/>
</dbReference>
<evidence type="ECO:0000313" key="2">
    <source>
        <dbReference type="EMBL" id="CAH1203693.1"/>
    </source>
</evidence>
<dbReference type="EC" id="2.6.1.87" evidence="2"/>
<evidence type="ECO:0000256" key="1">
    <source>
        <dbReference type="RuleBase" id="RU004508"/>
    </source>
</evidence>
<dbReference type="InterPro" id="IPR015424">
    <property type="entry name" value="PyrdxlP-dep_Trfase"/>
</dbReference>
<comment type="caution">
    <text evidence="2">The sequence shown here is derived from an EMBL/GenBank/DDBJ whole genome shotgun (WGS) entry which is preliminary data.</text>
</comment>
<comment type="similarity">
    <text evidence="1">Belongs to the DegT/DnrJ/EryC1 family.</text>
</comment>
<reference evidence="2" key="1">
    <citation type="submission" date="2022-01" db="EMBL/GenBank/DDBJ databases">
        <authorList>
            <person name="Criscuolo A."/>
        </authorList>
    </citation>
    <scope>NUCLEOTIDE SEQUENCE</scope>
    <source>
        <strain evidence="2">CIP111893</strain>
    </source>
</reference>
<dbReference type="Proteomes" id="UP000838686">
    <property type="component" value="Unassembled WGS sequence"/>
</dbReference>
<dbReference type="EMBL" id="CAKMMF010000009">
    <property type="protein sequence ID" value="CAH1203693.1"/>
    <property type="molecule type" value="Genomic_DNA"/>
</dbReference>
<dbReference type="SUPFAM" id="SSF53383">
    <property type="entry name" value="PLP-dependent transferases"/>
    <property type="match status" value="1"/>
</dbReference>